<dbReference type="Pfam" id="PF13473">
    <property type="entry name" value="Cupredoxin_1"/>
    <property type="match status" value="1"/>
</dbReference>
<feature type="domain" description="EfeO-type cupredoxin-like" evidence="3">
    <location>
        <begin position="3"/>
        <end position="96"/>
    </location>
</feature>
<evidence type="ECO:0000259" key="3">
    <source>
        <dbReference type="Pfam" id="PF13473"/>
    </source>
</evidence>
<dbReference type="InterPro" id="IPR028096">
    <property type="entry name" value="EfeO_Cupredoxin"/>
</dbReference>
<dbReference type="GO" id="GO:0042597">
    <property type="term" value="C:periplasmic space"/>
    <property type="evidence" value="ECO:0007669"/>
    <property type="project" value="UniProtKB-SubCell"/>
</dbReference>
<dbReference type="PANTHER" id="PTHR36507">
    <property type="entry name" value="BLL1555 PROTEIN"/>
    <property type="match status" value="1"/>
</dbReference>
<feature type="chain" id="PRO_5032503795" description="EfeO-type cupredoxin-like domain-containing protein" evidence="2">
    <location>
        <begin position="17"/>
        <end position="102"/>
    </location>
</feature>
<comment type="caution">
    <text evidence="4">The sequence shown here is derived from an EMBL/GenBank/DDBJ whole genome shotgun (WGS) entry which is preliminary data.</text>
</comment>
<name>A0A848FET2_9BURK</name>
<proteinExistence type="predicted"/>
<dbReference type="PANTHER" id="PTHR36507:SF1">
    <property type="entry name" value="BLL1555 PROTEIN"/>
    <property type="match status" value="1"/>
</dbReference>
<feature type="signal peptide" evidence="2">
    <location>
        <begin position="1"/>
        <end position="16"/>
    </location>
</feature>
<dbReference type="Gene3D" id="2.60.40.420">
    <property type="entry name" value="Cupredoxins - blue copper proteins"/>
    <property type="match status" value="1"/>
</dbReference>
<dbReference type="RefSeq" id="WP_169162492.1">
    <property type="nucleotide sequence ID" value="NZ_JABBFW010000020.1"/>
</dbReference>
<keyword evidence="5" id="KW-1185">Reference proteome</keyword>
<accession>A0A848FET2</accession>
<evidence type="ECO:0000256" key="2">
    <source>
        <dbReference type="SAM" id="SignalP"/>
    </source>
</evidence>
<evidence type="ECO:0000313" key="4">
    <source>
        <dbReference type="EMBL" id="NML17586.1"/>
    </source>
</evidence>
<dbReference type="AlphaFoldDB" id="A0A848FET2"/>
<dbReference type="SUPFAM" id="SSF49503">
    <property type="entry name" value="Cupredoxins"/>
    <property type="match status" value="1"/>
</dbReference>
<evidence type="ECO:0000313" key="5">
    <source>
        <dbReference type="Proteomes" id="UP000574067"/>
    </source>
</evidence>
<evidence type="ECO:0000256" key="1">
    <source>
        <dbReference type="ARBA" id="ARBA00004418"/>
    </source>
</evidence>
<reference evidence="4 5" key="1">
    <citation type="submission" date="2020-04" db="EMBL/GenBank/DDBJ databases">
        <title>Azohydromonas sp. isolated from soil.</title>
        <authorList>
            <person name="Dahal R.H."/>
        </authorList>
    </citation>
    <scope>NUCLEOTIDE SEQUENCE [LARGE SCALE GENOMIC DNA]</scope>
    <source>
        <strain evidence="4 5">G-1-1-14</strain>
    </source>
</reference>
<sequence>MVLGAAWLVCPGLADAAPATHTVVIEDMQFKPATLAVRRGDRVAWVNRDLVPHTVTAPGMLDSGPIAAGATWSAVVGHPGRLRYLCSLHPTMNATLSVEDTP</sequence>
<organism evidence="4 5">
    <name type="scientific">Azohydromonas caseinilytica</name>
    <dbReference type="NCBI Taxonomy" id="2728836"/>
    <lineage>
        <taxon>Bacteria</taxon>
        <taxon>Pseudomonadati</taxon>
        <taxon>Pseudomonadota</taxon>
        <taxon>Betaproteobacteria</taxon>
        <taxon>Burkholderiales</taxon>
        <taxon>Sphaerotilaceae</taxon>
        <taxon>Azohydromonas</taxon>
    </lineage>
</organism>
<protein>
    <recommendedName>
        <fullName evidence="3">EfeO-type cupredoxin-like domain-containing protein</fullName>
    </recommendedName>
</protein>
<dbReference type="InterPro" id="IPR008972">
    <property type="entry name" value="Cupredoxin"/>
</dbReference>
<comment type="subcellular location">
    <subcellularLocation>
        <location evidence="1">Periplasm</location>
    </subcellularLocation>
</comment>
<keyword evidence="2" id="KW-0732">Signal</keyword>
<gene>
    <name evidence="4" type="ORF">HHL10_21695</name>
</gene>
<dbReference type="InterPro" id="IPR052721">
    <property type="entry name" value="ET_Amicyanin"/>
</dbReference>
<dbReference type="Proteomes" id="UP000574067">
    <property type="component" value="Unassembled WGS sequence"/>
</dbReference>
<dbReference type="EMBL" id="JABBFW010000020">
    <property type="protein sequence ID" value="NML17586.1"/>
    <property type="molecule type" value="Genomic_DNA"/>
</dbReference>